<dbReference type="EMBL" id="JASPKY010000859">
    <property type="protein sequence ID" value="KAK9680916.1"/>
    <property type="molecule type" value="Genomic_DNA"/>
</dbReference>
<evidence type="ECO:0008006" key="3">
    <source>
        <dbReference type="Google" id="ProtNLM"/>
    </source>
</evidence>
<reference evidence="1 2" key="1">
    <citation type="journal article" date="2024" name="BMC Genomics">
        <title>De novo assembly and annotation of Popillia japonica's genome with initial clues to its potential as an invasive pest.</title>
        <authorList>
            <person name="Cucini C."/>
            <person name="Boschi S."/>
            <person name="Funari R."/>
            <person name="Cardaioli E."/>
            <person name="Iannotti N."/>
            <person name="Marturano G."/>
            <person name="Paoli F."/>
            <person name="Bruttini M."/>
            <person name="Carapelli A."/>
            <person name="Frati F."/>
            <person name="Nardi F."/>
        </authorList>
    </citation>
    <scope>NUCLEOTIDE SEQUENCE [LARGE SCALE GENOMIC DNA]</scope>
    <source>
        <strain evidence="1">DMR45628</strain>
    </source>
</reference>
<keyword evidence="2" id="KW-1185">Reference proteome</keyword>
<proteinExistence type="predicted"/>
<protein>
    <recommendedName>
        <fullName evidence="3">Retrotransposon gag domain-containing protein</fullName>
    </recommendedName>
</protein>
<dbReference type="Proteomes" id="UP001458880">
    <property type="component" value="Unassembled WGS sequence"/>
</dbReference>
<evidence type="ECO:0000313" key="1">
    <source>
        <dbReference type="EMBL" id="KAK9680916.1"/>
    </source>
</evidence>
<evidence type="ECO:0000313" key="2">
    <source>
        <dbReference type="Proteomes" id="UP001458880"/>
    </source>
</evidence>
<accession>A0AAW1HVZ8</accession>
<comment type="caution">
    <text evidence="1">The sequence shown here is derived from an EMBL/GenBank/DDBJ whole genome shotgun (WGS) entry which is preliminary data.</text>
</comment>
<gene>
    <name evidence="1" type="ORF">QE152_g38727</name>
</gene>
<organism evidence="1 2">
    <name type="scientific">Popillia japonica</name>
    <name type="common">Japanese beetle</name>
    <dbReference type="NCBI Taxonomy" id="7064"/>
    <lineage>
        <taxon>Eukaryota</taxon>
        <taxon>Metazoa</taxon>
        <taxon>Ecdysozoa</taxon>
        <taxon>Arthropoda</taxon>
        <taxon>Hexapoda</taxon>
        <taxon>Insecta</taxon>
        <taxon>Pterygota</taxon>
        <taxon>Neoptera</taxon>
        <taxon>Endopterygota</taxon>
        <taxon>Coleoptera</taxon>
        <taxon>Polyphaga</taxon>
        <taxon>Scarabaeiformia</taxon>
        <taxon>Scarabaeidae</taxon>
        <taxon>Rutelinae</taxon>
        <taxon>Popillia</taxon>
    </lineage>
</organism>
<dbReference type="AlphaFoldDB" id="A0AAW1HVZ8"/>
<sequence length="71" mass="8246">MLLAAISKLSGYAEQWFHSKPSHAALPLGDLKEAMCNIFNVKEDIVTRTRRFENHRTRSPLYFTRVNEEPL</sequence>
<name>A0AAW1HVZ8_POPJA</name>